<evidence type="ECO:0000313" key="1">
    <source>
        <dbReference type="EMBL" id="KAG2659566.1"/>
    </source>
</evidence>
<comment type="caution">
    <text evidence="1">The sequence shown here is derived from an EMBL/GenBank/DDBJ whole genome shotgun (WGS) entry which is preliminary data.</text>
</comment>
<keyword evidence="2" id="KW-1185">Reference proteome</keyword>
<dbReference type="AlphaFoldDB" id="A0A8T0XND1"/>
<sequence length="75" mass="7269">MASTRSNSAPSSSGGDGETSLEALALGKVAEAADAIAAAASAGEVVRAIHAVAALLFPVDSAAVAGTVEEPFRTQ</sequence>
<feature type="non-terminal residue" evidence="1">
    <location>
        <position position="75"/>
    </location>
</feature>
<accession>A0A8T0XND1</accession>
<protein>
    <submittedName>
        <fullName evidence="1">Uncharacterized protein</fullName>
    </submittedName>
</protein>
<proteinExistence type="predicted"/>
<organism evidence="1 2">
    <name type="scientific">Panicum virgatum</name>
    <name type="common">Blackwell switchgrass</name>
    <dbReference type="NCBI Taxonomy" id="38727"/>
    <lineage>
        <taxon>Eukaryota</taxon>
        <taxon>Viridiplantae</taxon>
        <taxon>Streptophyta</taxon>
        <taxon>Embryophyta</taxon>
        <taxon>Tracheophyta</taxon>
        <taxon>Spermatophyta</taxon>
        <taxon>Magnoliopsida</taxon>
        <taxon>Liliopsida</taxon>
        <taxon>Poales</taxon>
        <taxon>Poaceae</taxon>
        <taxon>PACMAD clade</taxon>
        <taxon>Panicoideae</taxon>
        <taxon>Panicodae</taxon>
        <taxon>Paniceae</taxon>
        <taxon>Panicinae</taxon>
        <taxon>Panicum</taxon>
        <taxon>Panicum sect. Hiantes</taxon>
    </lineage>
</organism>
<dbReference type="Proteomes" id="UP000823388">
    <property type="component" value="Chromosome 1K"/>
</dbReference>
<gene>
    <name evidence="1" type="ORF">PVAP13_1KG365105</name>
</gene>
<dbReference type="EMBL" id="CM029037">
    <property type="protein sequence ID" value="KAG2659566.1"/>
    <property type="molecule type" value="Genomic_DNA"/>
</dbReference>
<evidence type="ECO:0000313" key="2">
    <source>
        <dbReference type="Proteomes" id="UP000823388"/>
    </source>
</evidence>
<name>A0A8T0XND1_PANVG</name>
<reference evidence="1 2" key="1">
    <citation type="submission" date="2020-05" db="EMBL/GenBank/DDBJ databases">
        <title>WGS assembly of Panicum virgatum.</title>
        <authorList>
            <person name="Lovell J.T."/>
            <person name="Jenkins J."/>
            <person name="Shu S."/>
            <person name="Juenger T.E."/>
            <person name="Schmutz J."/>
        </authorList>
    </citation>
    <scope>NUCLEOTIDE SEQUENCE [LARGE SCALE GENOMIC DNA]</scope>
    <source>
        <strain evidence="2">cv. AP13</strain>
    </source>
</reference>